<dbReference type="PANTHER" id="PTHR35908">
    <property type="entry name" value="HYPOTHETICAL FUSION PROTEIN"/>
    <property type="match status" value="1"/>
</dbReference>
<evidence type="ECO:0000259" key="1">
    <source>
        <dbReference type="PROSITE" id="PS51819"/>
    </source>
</evidence>
<dbReference type="EMBL" id="JAVRER010000012">
    <property type="protein sequence ID" value="MDT0415940.1"/>
    <property type="molecule type" value="Genomic_DNA"/>
</dbReference>
<protein>
    <submittedName>
        <fullName evidence="2">VOC family protein</fullName>
    </submittedName>
</protein>
<evidence type="ECO:0000313" key="2">
    <source>
        <dbReference type="EMBL" id="MDT0415940.1"/>
    </source>
</evidence>
<dbReference type="AlphaFoldDB" id="A0ABD5E3N0"/>
<name>A0ABD5E3N0_9ACTN</name>
<feature type="domain" description="VOC" evidence="1">
    <location>
        <begin position="16"/>
        <end position="132"/>
    </location>
</feature>
<dbReference type="RefSeq" id="WP_007828881.1">
    <property type="nucleotide sequence ID" value="NZ_JAVRER010000012.1"/>
</dbReference>
<dbReference type="InterPro" id="IPR029068">
    <property type="entry name" value="Glyas_Bleomycin-R_OHBP_Dase"/>
</dbReference>
<organism evidence="2 3">
    <name type="scientific">Streptomyces evansiae</name>
    <dbReference type="NCBI Taxonomy" id="3075535"/>
    <lineage>
        <taxon>Bacteria</taxon>
        <taxon>Bacillati</taxon>
        <taxon>Actinomycetota</taxon>
        <taxon>Actinomycetes</taxon>
        <taxon>Kitasatosporales</taxon>
        <taxon>Streptomycetaceae</taxon>
        <taxon>Streptomyces</taxon>
    </lineage>
</organism>
<dbReference type="PANTHER" id="PTHR35908:SF1">
    <property type="entry name" value="CONSERVED PROTEIN"/>
    <property type="match status" value="1"/>
</dbReference>
<accession>A0ABD5E3N0</accession>
<sequence>MTPGIPPARPERPPLFLSGVVLDAPDPQALAGFYQRLLGWPLTQQEEGWAKLVPDGGGTGISFQAEPAYTPPVWPAEPGAQQMQVHLDFQVEDLAAAEAHAISCGARLAAHQPQDDVRVLIDPVGHPFCVFL</sequence>
<evidence type="ECO:0000313" key="3">
    <source>
        <dbReference type="Proteomes" id="UP001183607"/>
    </source>
</evidence>
<dbReference type="SUPFAM" id="SSF54593">
    <property type="entry name" value="Glyoxalase/Bleomycin resistance protein/Dihydroxybiphenyl dioxygenase"/>
    <property type="match status" value="1"/>
</dbReference>
<dbReference type="Gene3D" id="3.10.180.10">
    <property type="entry name" value="2,3-Dihydroxybiphenyl 1,2-Dioxygenase, domain 1"/>
    <property type="match status" value="1"/>
</dbReference>
<gene>
    <name evidence="2" type="ORF">RM574_10600</name>
</gene>
<dbReference type="Pfam" id="PF18029">
    <property type="entry name" value="Glyoxalase_6"/>
    <property type="match status" value="1"/>
</dbReference>
<proteinExistence type="predicted"/>
<dbReference type="PROSITE" id="PS51819">
    <property type="entry name" value="VOC"/>
    <property type="match status" value="1"/>
</dbReference>
<dbReference type="InterPro" id="IPR037523">
    <property type="entry name" value="VOC_core"/>
</dbReference>
<reference evidence="3" key="1">
    <citation type="submission" date="2023-07" db="EMBL/GenBank/DDBJ databases">
        <title>30 novel species of actinomycetes from the DSMZ collection.</title>
        <authorList>
            <person name="Nouioui I."/>
        </authorList>
    </citation>
    <scope>NUCLEOTIDE SEQUENCE [LARGE SCALE GENOMIC DNA]</scope>
    <source>
        <strain evidence="3">DSM 41982</strain>
    </source>
</reference>
<comment type="caution">
    <text evidence="2">The sequence shown here is derived from an EMBL/GenBank/DDBJ whole genome shotgun (WGS) entry which is preliminary data.</text>
</comment>
<dbReference type="InterPro" id="IPR041581">
    <property type="entry name" value="Glyoxalase_6"/>
</dbReference>
<dbReference type="Proteomes" id="UP001183607">
    <property type="component" value="Unassembled WGS sequence"/>
</dbReference>